<dbReference type="PANTHER" id="PTHR33939:SF1">
    <property type="entry name" value="DUF4371 DOMAIN-CONTAINING PROTEIN"/>
    <property type="match status" value="1"/>
</dbReference>
<dbReference type="AlphaFoldDB" id="W2Y9Q0"/>
<feature type="domain" description="Tc1-like transposase DDE" evidence="1">
    <location>
        <begin position="233"/>
        <end position="366"/>
    </location>
</feature>
<evidence type="ECO:0000313" key="3">
    <source>
        <dbReference type="Proteomes" id="UP000018948"/>
    </source>
</evidence>
<dbReference type="GO" id="GO:0003676">
    <property type="term" value="F:nucleic acid binding"/>
    <property type="evidence" value="ECO:0007669"/>
    <property type="project" value="InterPro"/>
</dbReference>
<name>W2Y9Q0_PHYNI</name>
<protein>
    <recommendedName>
        <fullName evidence="1">Tc1-like transposase DDE domain-containing protein</fullName>
    </recommendedName>
</protein>
<evidence type="ECO:0000259" key="1">
    <source>
        <dbReference type="Pfam" id="PF13358"/>
    </source>
</evidence>
<reference evidence="2 3" key="1">
    <citation type="submission" date="2013-11" db="EMBL/GenBank/DDBJ databases">
        <title>The Genome Sequence of Phytophthora parasitica P10297.</title>
        <authorList>
            <consortium name="The Broad Institute Genomics Platform"/>
            <person name="Russ C."/>
            <person name="Tyler B."/>
            <person name="Panabieres F."/>
            <person name="Shan W."/>
            <person name="Tripathy S."/>
            <person name="Grunwald N."/>
            <person name="Machado M."/>
            <person name="Johnson C.S."/>
            <person name="Walker B."/>
            <person name="Young S.K."/>
            <person name="Zeng Q."/>
            <person name="Gargeya S."/>
            <person name="Fitzgerald M."/>
            <person name="Haas B."/>
            <person name="Abouelleil A."/>
            <person name="Allen A.W."/>
            <person name="Alvarado L."/>
            <person name="Arachchi H.M."/>
            <person name="Berlin A.M."/>
            <person name="Chapman S.B."/>
            <person name="Gainer-Dewar J."/>
            <person name="Goldberg J."/>
            <person name="Griggs A."/>
            <person name="Gujja S."/>
            <person name="Hansen M."/>
            <person name="Howarth C."/>
            <person name="Imamovic A."/>
            <person name="Ireland A."/>
            <person name="Larimer J."/>
            <person name="McCowan C."/>
            <person name="Murphy C."/>
            <person name="Pearson M."/>
            <person name="Poon T.W."/>
            <person name="Priest M."/>
            <person name="Roberts A."/>
            <person name="Saif S."/>
            <person name="Shea T."/>
            <person name="Sisk P."/>
            <person name="Sykes S."/>
            <person name="Wortman J."/>
            <person name="Nusbaum C."/>
            <person name="Birren B."/>
        </authorList>
    </citation>
    <scope>NUCLEOTIDE SEQUENCE [LARGE SCALE GENOMIC DNA]</scope>
    <source>
        <strain evidence="2 3">P10297</strain>
    </source>
</reference>
<accession>W2Y9Q0</accession>
<proteinExistence type="predicted"/>
<dbReference type="Pfam" id="PF13358">
    <property type="entry name" value="DDE_3"/>
    <property type="match status" value="1"/>
</dbReference>
<dbReference type="Proteomes" id="UP000018948">
    <property type="component" value="Unassembled WGS sequence"/>
</dbReference>
<dbReference type="OrthoDB" id="128331at2759"/>
<sequence length="421" mass="48677">MEETTVPKSFGELLEALNQQQVNFQAIMQQQLAMSEVRLGALATKPAANAPSTRGRKKLYEASDLNIIVREYVTLQNKAAKPVKAQLICDHVESVLGKCYNVRTMRVWLNDMGFKHLRGQSRHYLAESTGNVAFRATYLQKRLGNRDALQHPIQPQVFLDESYCNVNHVTGKTWLTEEKIRLSKSGRGARICIFGAGIITRRDNIIQGEFVPNSLVHWSSNKKVGTGGDDDYHGNFDAALFEKWFTKLCMTLQQYGNCIIHMDGASYHKRQEDPAPTRRTTKAAIQSWLFRRKIDFEPSWFIPQLLELVKAHKTKPSYVAARIAREHNHTLLYTPPYHPELQSIELIWGRVKNRIARRPADNLTDLSAKLTNEFERIKYKHWCKYYRRVLRFERKYMAALEECELVDEEELCAEADEEDEE</sequence>
<dbReference type="Gene3D" id="3.30.420.10">
    <property type="entry name" value="Ribonuclease H-like superfamily/Ribonuclease H"/>
    <property type="match status" value="1"/>
</dbReference>
<organism evidence="2 3">
    <name type="scientific">Phytophthora nicotianae P10297</name>
    <dbReference type="NCBI Taxonomy" id="1317064"/>
    <lineage>
        <taxon>Eukaryota</taxon>
        <taxon>Sar</taxon>
        <taxon>Stramenopiles</taxon>
        <taxon>Oomycota</taxon>
        <taxon>Peronosporomycetes</taxon>
        <taxon>Peronosporales</taxon>
        <taxon>Peronosporaceae</taxon>
        <taxon>Phytophthora</taxon>
    </lineage>
</organism>
<dbReference type="InterPro" id="IPR038717">
    <property type="entry name" value="Tc1-like_DDE_dom"/>
</dbReference>
<dbReference type="EMBL" id="ANIY01004058">
    <property type="protein sequence ID" value="ETP31721.1"/>
    <property type="molecule type" value="Genomic_DNA"/>
</dbReference>
<comment type="caution">
    <text evidence="2">The sequence shown here is derived from an EMBL/GenBank/DDBJ whole genome shotgun (WGS) entry which is preliminary data.</text>
</comment>
<dbReference type="InterPro" id="IPR036397">
    <property type="entry name" value="RNaseH_sf"/>
</dbReference>
<gene>
    <name evidence="2" type="ORF">F442_19413</name>
</gene>
<dbReference type="PANTHER" id="PTHR33939">
    <property type="entry name" value="PROTEIN CBG22215"/>
    <property type="match status" value="1"/>
</dbReference>
<evidence type="ECO:0000313" key="2">
    <source>
        <dbReference type="EMBL" id="ETP31721.1"/>
    </source>
</evidence>